<comment type="caution">
    <text evidence="2">The sequence shown here is derived from an EMBL/GenBank/DDBJ whole genome shotgun (WGS) entry which is preliminary data.</text>
</comment>
<accession>A0AAV7W689</accession>
<evidence type="ECO:0000313" key="2">
    <source>
        <dbReference type="EMBL" id="KAJ1209508.1"/>
    </source>
</evidence>
<name>A0AAV7W689_PLEWA</name>
<dbReference type="Proteomes" id="UP001066276">
    <property type="component" value="Chromosome 1_2"/>
</dbReference>
<proteinExistence type="predicted"/>
<dbReference type="EMBL" id="JANPWB010000002">
    <property type="protein sequence ID" value="KAJ1209508.1"/>
    <property type="molecule type" value="Genomic_DNA"/>
</dbReference>
<organism evidence="2 3">
    <name type="scientific">Pleurodeles waltl</name>
    <name type="common">Iberian ribbed newt</name>
    <dbReference type="NCBI Taxonomy" id="8319"/>
    <lineage>
        <taxon>Eukaryota</taxon>
        <taxon>Metazoa</taxon>
        <taxon>Chordata</taxon>
        <taxon>Craniata</taxon>
        <taxon>Vertebrata</taxon>
        <taxon>Euteleostomi</taxon>
        <taxon>Amphibia</taxon>
        <taxon>Batrachia</taxon>
        <taxon>Caudata</taxon>
        <taxon>Salamandroidea</taxon>
        <taxon>Salamandridae</taxon>
        <taxon>Pleurodelinae</taxon>
        <taxon>Pleurodeles</taxon>
    </lineage>
</organism>
<gene>
    <name evidence="2" type="ORF">NDU88_004886</name>
</gene>
<sequence>MQNGEQFDPACGSDCVLHVAARHVPPIKLSRESDRTRVPPHPRPNPVGSEPGSWLHPFPAEQHKSAPPYSRLISSAIPSLHGWNASDPQASFSVRIE</sequence>
<dbReference type="AlphaFoldDB" id="A0AAV7W689"/>
<feature type="region of interest" description="Disordered" evidence="1">
    <location>
        <begin position="26"/>
        <end position="70"/>
    </location>
</feature>
<evidence type="ECO:0000256" key="1">
    <source>
        <dbReference type="SAM" id="MobiDB-lite"/>
    </source>
</evidence>
<keyword evidence="3" id="KW-1185">Reference proteome</keyword>
<reference evidence="2" key="1">
    <citation type="journal article" date="2022" name="bioRxiv">
        <title>Sequencing and chromosome-scale assembly of the giantPleurodeles waltlgenome.</title>
        <authorList>
            <person name="Brown T."/>
            <person name="Elewa A."/>
            <person name="Iarovenko S."/>
            <person name="Subramanian E."/>
            <person name="Araus A.J."/>
            <person name="Petzold A."/>
            <person name="Susuki M."/>
            <person name="Suzuki K.-i.T."/>
            <person name="Hayashi T."/>
            <person name="Toyoda A."/>
            <person name="Oliveira C."/>
            <person name="Osipova E."/>
            <person name="Leigh N.D."/>
            <person name="Simon A."/>
            <person name="Yun M.H."/>
        </authorList>
    </citation>
    <scope>NUCLEOTIDE SEQUENCE</scope>
    <source>
        <strain evidence="2">20211129_DDA</strain>
        <tissue evidence="2">Liver</tissue>
    </source>
</reference>
<protein>
    <submittedName>
        <fullName evidence="2">Uncharacterized protein</fullName>
    </submittedName>
</protein>
<evidence type="ECO:0000313" key="3">
    <source>
        <dbReference type="Proteomes" id="UP001066276"/>
    </source>
</evidence>